<evidence type="ECO:0000313" key="1">
    <source>
        <dbReference type="EMBL" id="QJA54398.1"/>
    </source>
</evidence>
<reference evidence="1" key="1">
    <citation type="submission" date="2020-03" db="EMBL/GenBank/DDBJ databases">
        <title>The deep terrestrial virosphere.</title>
        <authorList>
            <person name="Holmfeldt K."/>
            <person name="Nilsson E."/>
            <person name="Simone D."/>
            <person name="Lopez-Fernandez M."/>
            <person name="Wu X."/>
            <person name="de Brujin I."/>
            <person name="Lundin D."/>
            <person name="Andersson A."/>
            <person name="Bertilsson S."/>
            <person name="Dopson M."/>
        </authorList>
    </citation>
    <scope>NUCLEOTIDE SEQUENCE</scope>
    <source>
        <strain evidence="1">TM448A04708</strain>
    </source>
</reference>
<dbReference type="AlphaFoldDB" id="A0A6H2A3P9"/>
<proteinExistence type="predicted"/>
<dbReference type="EMBL" id="MT144503">
    <property type="protein sequence ID" value="QJA54398.1"/>
    <property type="molecule type" value="Genomic_DNA"/>
</dbReference>
<sequence length="146" mass="17120">MNLKEKEELLRAFKIPAVVKEIEELGQSLNEMEKAWLDYTREHADSIGRRDGDCELVKVIEAELLLKAPELNEQGKKLTVVEKEAWLTRQRVENLNLKVELEEQRSVGFQLECYRIDLDNAKRRLNLLMSLLRVREVQIRFLGSEV</sequence>
<gene>
    <name evidence="1" type="ORF">TM448A04708_0004</name>
</gene>
<protein>
    <submittedName>
        <fullName evidence="1">Uncharacterized protein</fullName>
    </submittedName>
</protein>
<organism evidence="1">
    <name type="scientific">viral metagenome</name>
    <dbReference type="NCBI Taxonomy" id="1070528"/>
    <lineage>
        <taxon>unclassified sequences</taxon>
        <taxon>metagenomes</taxon>
        <taxon>organismal metagenomes</taxon>
    </lineage>
</organism>
<name>A0A6H2A3P9_9ZZZZ</name>
<accession>A0A6H2A3P9</accession>